<proteinExistence type="predicted"/>
<dbReference type="SUPFAM" id="SSF56436">
    <property type="entry name" value="C-type lectin-like"/>
    <property type="match status" value="1"/>
</dbReference>
<organism evidence="2 3">
    <name type="scientific">Daphnia pulex</name>
    <name type="common">Water flea</name>
    <dbReference type="NCBI Taxonomy" id="6669"/>
    <lineage>
        <taxon>Eukaryota</taxon>
        <taxon>Metazoa</taxon>
        <taxon>Ecdysozoa</taxon>
        <taxon>Arthropoda</taxon>
        <taxon>Crustacea</taxon>
        <taxon>Branchiopoda</taxon>
        <taxon>Diplostraca</taxon>
        <taxon>Cladocera</taxon>
        <taxon>Anomopoda</taxon>
        <taxon>Daphniidae</taxon>
        <taxon>Daphnia</taxon>
    </lineage>
</organism>
<dbReference type="PhylomeDB" id="E9GC01"/>
<evidence type="ECO:0000313" key="3">
    <source>
        <dbReference type="Proteomes" id="UP000000305"/>
    </source>
</evidence>
<dbReference type="Pfam" id="PF00059">
    <property type="entry name" value="Lectin_C"/>
    <property type="match status" value="1"/>
</dbReference>
<dbReference type="Proteomes" id="UP000000305">
    <property type="component" value="Unassembled WGS sequence"/>
</dbReference>
<dbReference type="PROSITE" id="PS50041">
    <property type="entry name" value="C_TYPE_LECTIN_2"/>
    <property type="match status" value="1"/>
</dbReference>
<dbReference type="KEGG" id="dpx:DAPPUDRAFT_240630"/>
<dbReference type="InterPro" id="IPR016186">
    <property type="entry name" value="C-type_lectin-like/link_sf"/>
</dbReference>
<reference evidence="2 3" key="1">
    <citation type="journal article" date="2011" name="Science">
        <title>The ecoresponsive genome of Daphnia pulex.</title>
        <authorList>
            <person name="Colbourne J.K."/>
            <person name="Pfrender M.E."/>
            <person name="Gilbert D."/>
            <person name="Thomas W.K."/>
            <person name="Tucker A."/>
            <person name="Oakley T.H."/>
            <person name="Tokishita S."/>
            <person name="Aerts A."/>
            <person name="Arnold G.J."/>
            <person name="Basu M.K."/>
            <person name="Bauer D.J."/>
            <person name="Caceres C.E."/>
            <person name="Carmel L."/>
            <person name="Casola C."/>
            <person name="Choi J.H."/>
            <person name="Detter J.C."/>
            <person name="Dong Q."/>
            <person name="Dusheyko S."/>
            <person name="Eads B.D."/>
            <person name="Frohlich T."/>
            <person name="Geiler-Samerotte K.A."/>
            <person name="Gerlach D."/>
            <person name="Hatcher P."/>
            <person name="Jogdeo S."/>
            <person name="Krijgsveld J."/>
            <person name="Kriventseva E.V."/>
            <person name="Kultz D."/>
            <person name="Laforsch C."/>
            <person name="Lindquist E."/>
            <person name="Lopez J."/>
            <person name="Manak J.R."/>
            <person name="Muller J."/>
            <person name="Pangilinan J."/>
            <person name="Patwardhan R.P."/>
            <person name="Pitluck S."/>
            <person name="Pritham E.J."/>
            <person name="Rechtsteiner A."/>
            <person name="Rho M."/>
            <person name="Rogozin I.B."/>
            <person name="Sakarya O."/>
            <person name="Salamov A."/>
            <person name="Schaack S."/>
            <person name="Shapiro H."/>
            <person name="Shiga Y."/>
            <person name="Skalitzky C."/>
            <person name="Smith Z."/>
            <person name="Souvorov A."/>
            <person name="Sung W."/>
            <person name="Tang Z."/>
            <person name="Tsuchiya D."/>
            <person name="Tu H."/>
            <person name="Vos H."/>
            <person name="Wang M."/>
            <person name="Wolf Y.I."/>
            <person name="Yamagata H."/>
            <person name="Yamada T."/>
            <person name="Ye Y."/>
            <person name="Shaw J.R."/>
            <person name="Andrews J."/>
            <person name="Crease T.J."/>
            <person name="Tang H."/>
            <person name="Lucas S.M."/>
            <person name="Robertson H.M."/>
            <person name="Bork P."/>
            <person name="Koonin E.V."/>
            <person name="Zdobnov E.M."/>
            <person name="Grigoriev I.V."/>
            <person name="Lynch M."/>
            <person name="Boore J.L."/>
        </authorList>
    </citation>
    <scope>NUCLEOTIDE SEQUENCE [LARGE SCALE GENOMIC DNA]</scope>
</reference>
<protein>
    <recommendedName>
        <fullName evidence="1">C-type lectin domain-containing protein</fullName>
    </recommendedName>
</protein>
<dbReference type="OrthoDB" id="7962197at2759"/>
<gene>
    <name evidence="2" type="ORF">DAPPUDRAFT_240630</name>
</gene>
<dbReference type="AlphaFoldDB" id="E9GC01"/>
<dbReference type="EMBL" id="GL732538">
    <property type="protein sequence ID" value="EFX83048.1"/>
    <property type="molecule type" value="Genomic_DNA"/>
</dbReference>
<name>E9GC01_DAPPU</name>
<dbReference type="InParanoid" id="E9GC01"/>
<dbReference type="HOGENOM" id="CLU_2225827_0_0_1"/>
<sequence length="106" mass="12856">MSFLELSNDYYWIAARYQESNNRWEWATVEPFQPNDYSNWFLGEPSNNAPGSFVYMNYIFDNGVWFDEVSTPRLIRMRINGRSVSHNIFYRWQWPRVARNLQSNQT</sequence>
<dbReference type="Gene3D" id="3.10.100.10">
    <property type="entry name" value="Mannose-Binding Protein A, subunit A"/>
    <property type="match status" value="1"/>
</dbReference>
<feature type="domain" description="C-type lectin" evidence="1">
    <location>
        <begin position="1"/>
        <end position="68"/>
    </location>
</feature>
<dbReference type="CDD" id="cd00037">
    <property type="entry name" value="CLECT"/>
    <property type="match status" value="1"/>
</dbReference>
<dbReference type="InterPro" id="IPR016187">
    <property type="entry name" value="CTDL_fold"/>
</dbReference>
<evidence type="ECO:0000313" key="2">
    <source>
        <dbReference type="EMBL" id="EFX83048.1"/>
    </source>
</evidence>
<evidence type="ECO:0000259" key="1">
    <source>
        <dbReference type="PROSITE" id="PS50041"/>
    </source>
</evidence>
<dbReference type="InterPro" id="IPR001304">
    <property type="entry name" value="C-type_lectin-like"/>
</dbReference>
<keyword evidence="3" id="KW-1185">Reference proteome</keyword>
<accession>E9GC01</accession>